<name>A0A0A8YJF2_ARUDO</name>
<dbReference type="AlphaFoldDB" id="A0A0A8YJF2"/>
<proteinExistence type="predicted"/>
<reference evidence="1" key="1">
    <citation type="submission" date="2014-09" db="EMBL/GenBank/DDBJ databases">
        <authorList>
            <person name="Magalhaes I.L.F."/>
            <person name="Oliveira U."/>
            <person name="Santos F.R."/>
            <person name="Vidigal T.H.D.A."/>
            <person name="Brescovit A.D."/>
            <person name="Santos A.J."/>
        </authorList>
    </citation>
    <scope>NUCLEOTIDE SEQUENCE</scope>
    <source>
        <tissue evidence="1">Shoot tissue taken approximately 20 cm above the soil surface</tissue>
    </source>
</reference>
<organism evidence="1">
    <name type="scientific">Arundo donax</name>
    <name type="common">Giant reed</name>
    <name type="synonym">Donax arundinaceus</name>
    <dbReference type="NCBI Taxonomy" id="35708"/>
    <lineage>
        <taxon>Eukaryota</taxon>
        <taxon>Viridiplantae</taxon>
        <taxon>Streptophyta</taxon>
        <taxon>Embryophyta</taxon>
        <taxon>Tracheophyta</taxon>
        <taxon>Spermatophyta</taxon>
        <taxon>Magnoliopsida</taxon>
        <taxon>Liliopsida</taxon>
        <taxon>Poales</taxon>
        <taxon>Poaceae</taxon>
        <taxon>PACMAD clade</taxon>
        <taxon>Arundinoideae</taxon>
        <taxon>Arundineae</taxon>
        <taxon>Arundo</taxon>
    </lineage>
</organism>
<protein>
    <submittedName>
        <fullName evidence="1">Uncharacterized protein</fullName>
    </submittedName>
</protein>
<accession>A0A0A8YJF2</accession>
<dbReference type="EMBL" id="GBRH01275178">
    <property type="protein sequence ID" value="JAD22717.1"/>
    <property type="molecule type" value="Transcribed_RNA"/>
</dbReference>
<reference evidence="1" key="2">
    <citation type="journal article" date="2015" name="Data Brief">
        <title>Shoot transcriptome of the giant reed, Arundo donax.</title>
        <authorList>
            <person name="Barrero R.A."/>
            <person name="Guerrero F.D."/>
            <person name="Moolhuijzen P."/>
            <person name="Goolsby J.A."/>
            <person name="Tidwell J."/>
            <person name="Bellgard S.E."/>
            <person name="Bellgard M.I."/>
        </authorList>
    </citation>
    <scope>NUCLEOTIDE SEQUENCE</scope>
    <source>
        <tissue evidence="1">Shoot tissue taken approximately 20 cm above the soil surface</tissue>
    </source>
</reference>
<evidence type="ECO:0000313" key="1">
    <source>
        <dbReference type="EMBL" id="JAD22717.1"/>
    </source>
</evidence>
<sequence length="37" mass="4341">MGQRDSIGLRLYRIQTKQRRMVQPNLSQAKVHAPHEP</sequence>